<organism evidence="2 3">
    <name type="scientific">Nonlabens arenilitoris</name>
    <dbReference type="NCBI Taxonomy" id="1217969"/>
    <lineage>
        <taxon>Bacteria</taxon>
        <taxon>Pseudomonadati</taxon>
        <taxon>Bacteroidota</taxon>
        <taxon>Flavobacteriia</taxon>
        <taxon>Flavobacteriales</taxon>
        <taxon>Flavobacteriaceae</taxon>
        <taxon>Nonlabens</taxon>
    </lineage>
</organism>
<keyword evidence="1" id="KW-0472">Membrane</keyword>
<feature type="transmembrane region" description="Helical" evidence="1">
    <location>
        <begin position="20"/>
        <end position="42"/>
    </location>
</feature>
<feature type="transmembrane region" description="Helical" evidence="1">
    <location>
        <begin position="103"/>
        <end position="125"/>
    </location>
</feature>
<reference evidence="2 3" key="1">
    <citation type="submission" date="2017-01" db="EMBL/GenBank/DDBJ databases">
        <title>Trade-off between light-utilization and light-protection in marine flavobacteria.</title>
        <authorList>
            <person name="Kumagai Y."/>
            <person name="Yoshizawa S."/>
            <person name="Kogure K."/>
            <person name="Iwasaki W."/>
        </authorList>
    </citation>
    <scope>NUCLEOTIDE SEQUENCE [LARGE SCALE GENOMIC DNA]</scope>
    <source>
        <strain evidence="2 3">KCTC 32109</strain>
    </source>
</reference>
<protein>
    <submittedName>
        <fullName evidence="2">Uncharacterized protein</fullName>
    </submittedName>
</protein>
<keyword evidence="3" id="KW-1185">Reference proteome</keyword>
<sequence length="135" mass="15876">MLPYFKSWIRFVKHKSRRHLLCFAQYQYITVINIYLITMGLFTLLNSYGKRGKVTWLLILNISFVTLFLIMNILLQMDIVTGQPFDINTYNPDAIDYGNRFRFLLIIQAPIILLTGLLYILINLISKLKQVLIKS</sequence>
<keyword evidence="1" id="KW-0812">Transmembrane</keyword>
<accession>A0A2S7UCW4</accession>
<evidence type="ECO:0000313" key="2">
    <source>
        <dbReference type="EMBL" id="PQJ32775.1"/>
    </source>
</evidence>
<keyword evidence="1" id="KW-1133">Transmembrane helix</keyword>
<evidence type="ECO:0000313" key="3">
    <source>
        <dbReference type="Proteomes" id="UP000239747"/>
    </source>
</evidence>
<feature type="transmembrane region" description="Helical" evidence="1">
    <location>
        <begin position="54"/>
        <end position="75"/>
    </location>
</feature>
<proteinExistence type="predicted"/>
<evidence type="ECO:0000256" key="1">
    <source>
        <dbReference type="SAM" id="Phobius"/>
    </source>
</evidence>
<comment type="caution">
    <text evidence="2">The sequence shown here is derived from an EMBL/GenBank/DDBJ whole genome shotgun (WGS) entry which is preliminary data.</text>
</comment>
<dbReference type="Proteomes" id="UP000239747">
    <property type="component" value="Unassembled WGS sequence"/>
</dbReference>
<dbReference type="AlphaFoldDB" id="A0A2S7UCW4"/>
<dbReference type="EMBL" id="MTPW01000001">
    <property type="protein sequence ID" value="PQJ32775.1"/>
    <property type="molecule type" value="Genomic_DNA"/>
</dbReference>
<gene>
    <name evidence="2" type="ORF">BST92_12980</name>
</gene>
<name>A0A2S7UCW4_9FLAO</name>